<dbReference type="AlphaFoldDB" id="A0A972GM81"/>
<evidence type="ECO:0000313" key="2">
    <source>
        <dbReference type="Proteomes" id="UP000641588"/>
    </source>
</evidence>
<dbReference type="RefSeq" id="WP_171650785.1">
    <property type="nucleotide sequence ID" value="NZ_WHOD01000017.1"/>
</dbReference>
<sequence length="147" mass="16513">MNFTSTNQSQPFTISEILKVPGLDVYEQMVCFVLNNLINDGNSLPTVAEVASKGRMSSKEATQAMQNLVEKKIIPLRVFREMVGNYGDSRLSWAAKGLLLYLKQHEGNTLSDLLEVSKDDTDNILIELKELHRLGYLEDHSIIDELG</sequence>
<dbReference type="InterPro" id="IPR036388">
    <property type="entry name" value="WH-like_DNA-bd_sf"/>
</dbReference>
<evidence type="ECO:0000313" key="1">
    <source>
        <dbReference type="EMBL" id="NOU92585.1"/>
    </source>
</evidence>
<gene>
    <name evidence="1" type="ORF">GC093_04990</name>
</gene>
<name>A0A972GM81_9BACL</name>
<accession>A0A972GM81</accession>
<dbReference type="Gene3D" id="1.10.10.10">
    <property type="entry name" value="Winged helix-like DNA-binding domain superfamily/Winged helix DNA-binding domain"/>
    <property type="match status" value="1"/>
</dbReference>
<organism evidence="1 2">
    <name type="scientific">Paenibacillus foliorum</name>
    <dbReference type="NCBI Taxonomy" id="2654974"/>
    <lineage>
        <taxon>Bacteria</taxon>
        <taxon>Bacillati</taxon>
        <taxon>Bacillota</taxon>
        <taxon>Bacilli</taxon>
        <taxon>Bacillales</taxon>
        <taxon>Paenibacillaceae</taxon>
        <taxon>Paenibacillus</taxon>
    </lineage>
</organism>
<protein>
    <submittedName>
        <fullName evidence="1">Uncharacterized protein</fullName>
    </submittedName>
</protein>
<keyword evidence="2" id="KW-1185">Reference proteome</keyword>
<proteinExistence type="predicted"/>
<dbReference type="Proteomes" id="UP000641588">
    <property type="component" value="Unassembled WGS sequence"/>
</dbReference>
<comment type="caution">
    <text evidence="1">The sequence shown here is derived from an EMBL/GenBank/DDBJ whole genome shotgun (WGS) entry which is preliminary data.</text>
</comment>
<reference evidence="1" key="1">
    <citation type="submission" date="2019-10" db="EMBL/GenBank/DDBJ databases">
        <title>Description of Paenibacillus glebae sp. nov.</title>
        <authorList>
            <person name="Carlier A."/>
            <person name="Qi S."/>
        </authorList>
    </citation>
    <scope>NUCLEOTIDE SEQUENCE</scope>
    <source>
        <strain evidence="1">LMG 31456</strain>
    </source>
</reference>
<dbReference type="EMBL" id="WHOD01000017">
    <property type="protein sequence ID" value="NOU92585.1"/>
    <property type="molecule type" value="Genomic_DNA"/>
</dbReference>